<evidence type="ECO:0000313" key="1">
    <source>
        <dbReference type="EMBL" id="JAD16847.1"/>
    </source>
</evidence>
<accession>A0A0A8XYQ8</accession>
<name>A0A0A8XYQ8_ARUDO</name>
<dbReference type="EMBL" id="GBRH01281048">
    <property type="protein sequence ID" value="JAD16847.1"/>
    <property type="molecule type" value="Transcribed_RNA"/>
</dbReference>
<reference evidence="1" key="2">
    <citation type="journal article" date="2015" name="Data Brief">
        <title>Shoot transcriptome of the giant reed, Arundo donax.</title>
        <authorList>
            <person name="Barrero R.A."/>
            <person name="Guerrero F.D."/>
            <person name="Moolhuijzen P."/>
            <person name="Goolsby J.A."/>
            <person name="Tidwell J."/>
            <person name="Bellgard S.E."/>
            <person name="Bellgard M.I."/>
        </authorList>
    </citation>
    <scope>NUCLEOTIDE SEQUENCE</scope>
    <source>
        <tissue evidence="1">Shoot tissue taken approximately 20 cm above the soil surface</tissue>
    </source>
</reference>
<organism evidence="1">
    <name type="scientific">Arundo donax</name>
    <name type="common">Giant reed</name>
    <name type="synonym">Donax arundinaceus</name>
    <dbReference type="NCBI Taxonomy" id="35708"/>
    <lineage>
        <taxon>Eukaryota</taxon>
        <taxon>Viridiplantae</taxon>
        <taxon>Streptophyta</taxon>
        <taxon>Embryophyta</taxon>
        <taxon>Tracheophyta</taxon>
        <taxon>Spermatophyta</taxon>
        <taxon>Magnoliopsida</taxon>
        <taxon>Liliopsida</taxon>
        <taxon>Poales</taxon>
        <taxon>Poaceae</taxon>
        <taxon>PACMAD clade</taxon>
        <taxon>Arundinoideae</taxon>
        <taxon>Arundineae</taxon>
        <taxon>Arundo</taxon>
    </lineage>
</organism>
<dbReference type="AlphaFoldDB" id="A0A0A8XYQ8"/>
<sequence length="69" mass="7627">MAAGDMAVGERKDQQACWEEKEREGTCFRWLTGTHVVANCSPEKRPDATNCCGSCQVTESYGVLDGERQ</sequence>
<proteinExistence type="predicted"/>
<reference evidence="1" key="1">
    <citation type="submission" date="2014-09" db="EMBL/GenBank/DDBJ databases">
        <authorList>
            <person name="Magalhaes I.L.F."/>
            <person name="Oliveira U."/>
            <person name="Santos F.R."/>
            <person name="Vidigal T.H.D.A."/>
            <person name="Brescovit A.D."/>
            <person name="Santos A.J."/>
        </authorList>
    </citation>
    <scope>NUCLEOTIDE SEQUENCE</scope>
    <source>
        <tissue evidence="1">Shoot tissue taken approximately 20 cm above the soil surface</tissue>
    </source>
</reference>
<protein>
    <submittedName>
        <fullName evidence="1">Uncharacterized protein</fullName>
    </submittedName>
</protein>